<feature type="region of interest" description="Disordered" evidence="1">
    <location>
        <begin position="188"/>
        <end position="234"/>
    </location>
</feature>
<sequence>MEGLLRDPDLLGAGEDDDDLTDLHLLDLRDPADPTRLDDPVLLAEAVQRATDRADASAQALRAAEHALAVARQAAGSLADLSAEPAGARRGARRPAGSVRAGRRASPAASTAPAAATSLRMRLSSFVLAARLEEVAAAASERLLAMSDGRFALVHSDERGRGGGRSGLALHALDGWTGVARETSTLSGGESFLASSPSRSAWPTSCGRRPAAPRSRRCSSTKASACSTPTPSTR</sequence>
<evidence type="ECO:0000313" key="2">
    <source>
        <dbReference type="EMBL" id="GMA89265.1"/>
    </source>
</evidence>
<dbReference type="EMBL" id="BSUZ01000001">
    <property type="protein sequence ID" value="GMA89265.1"/>
    <property type="molecule type" value="Genomic_DNA"/>
</dbReference>
<evidence type="ECO:0000256" key="1">
    <source>
        <dbReference type="SAM" id="MobiDB-lite"/>
    </source>
</evidence>
<keyword evidence="3" id="KW-1185">Reference proteome</keyword>
<comment type="caution">
    <text evidence="2">The sequence shown here is derived from an EMBL/GenBank/DDBJ whole genome shotgun (WGS) entry which is preliminary data.</text>
</comment>
<evidence type="ECO:0000313" key="3">
    <source>
        <dbReference type="Proteomes" id="UP001157017"/>
    </source>
</evidence>
<feature type="compositionally biased region" description="Polar residues" evidence="1">
    <location>
        <begin position="221"/>
        <end position="234"/>
    </location>
</feature>
<reference evidence="3" key="1">
    <citation type="journal article" date="2019" name="Int. J. Syst. Evol. Microbiol.">
        <title>The Global Catalogue of Microorganisms (GCM) 10K type strain sequencing project: providing services to taxonomists for standard genome sequencing and annotation.</title>
        <authorList>
            <consortium name="The Broad Institute Genomics Platform"/>
            <consortium name="The Broad Institute Genome Sequencing Center for Infectious Disease"/>
            <person name="Wu L."/>
            <person name="Ma J."/>
        </authorList>
    </citation>
    <scope>NUCLEOTIDE SEQUENCE [LARGE SCALE GENOMIC DNA]</scope>
    <source>
        <strain evidence="3">NBRC 108730</strain>
    </source>
</reference>
<feature type="region of interest" description="Disordered" evidence="1">
    <location>
        <begin position="82"/>
        <end position="114"/>
    </location>
</feature>
<name>A0ABQ6JLV9_9ACTN</name>
<evidence type="ECO:0008006" key="4">
    <source>
        <dbReference type="Google" id="ProtNLM"/>
    </source>
</evidence>
<gene>
    <name evidence="2" type="ORF">GCM10025868_45150</name>
</gene>
<dbReference type="Proteomes" id="UP001157017">
    <property type="component" value="Unassembled WGS sequence"/>
</dbReference>
<feature type="compositionally biased region" description="Polar residues" evidence="1">
    <location>
        <begin position="188"/>
        <end position="203"/>
    </location>
</feature>
<protein>
    <recommendedName>
        <fullName evidence="4">DUF222 domain-containing protein</fullName>
    </recommendedName>
</protein>
<dbReference type="Gene3D" id="3.40.50.300">
    <property type="entry name" value="P-loop containing nucleotide triphosphate hydrolases"/>
    <property type="match status" value="1"/>
</dbReference>
<dbReference type="InterPro" id="IPR027417">
    <property type="entry name" value="P-loop_NTPase"/>
</dbReference>
<accession>A0ABQ6JLV9</accession>
<organism evidence="2 3">
    <name type="scientific">Angustibacter aerolatus</name>
    <dbReference type="NCBI Taxonomy" id="1162965"/>
    <lineage>
        <taxon>Bacteria</taxon>
        <taxon>Bacillati</taxon>
        <taxon>Actinomycetota</taxon>
        <taxon>Actinomycetes</taxon>
        <taxon>Kineosporiales</taxon>
        <taxon>Kineosporiaceae</taxon>
    </lineage>
</organism>
<proteinExistence type="predicted"/>